<keyword evidence="1" id="KW-0812">Transmembrane</keyword>
<organism evidence="2 3">
    <name type="scientific">Acidithiobacillus ferrooxidans</name>
    <name type="common">Thiobacillus ferrooxidans</name>
    <dbReference type="NCBI Taxonomy" id="920"/>
    <lineage>
        <taxon>Bacteria</taxon>
        <taxon>Pseudomonadati</taxon>
        <taxon>Pseudomonadota</taxon>
        <taxon>Acidithiobacillia</taxon>
        <taxon>Acidithiobacillales</taxon>
        <taxon>Acidithiobacillaceae</taxon>
        <taxon>Acidithiobacillus</taxon>
    </lineage>
</organism>
<evidence type="ECO:0000256" key="1">
    <source>
        <dbReference type="SAM" id="Phobius"/>
    </source>
</evidence>
<evidence type="ECO:0000313" key="3">
    <source>
        <dbReference type="Proteomes" id="UP000248886"/>
    </source>
</evidence>
<dbReference type="RefSeq" id="WP_054608760.1">
    <property type="nucleotide sequence ID" value="NZ_AP025160.1"/>
</dbReference>
<sequence length="93" mass="9967">MLKKPLGVPDVGIYTSCMKLRKLSIGQKKHLATTARIIGIGAFVLYGLPELALKAIERKQHVMTSHAGIFIVGLGIFLIAELLAVAILQGVDS</sequence>
<reference evidence="2 3" key="1">
    <citation type="submission" date="2018-06" db="EMBL/GenBank/DDBJ databases">
        <title>Draft sequence of Acidithiobacillus ferrooxidans CCM 4253.</title>
        <authorList>
            <person name="Moya-Beltran A."/>
            <person name="Castro M."/>
            <person name="Covarrubias P.C."/>
            <person name="Issotta F."/>
            <person name="Janiczek O."/>
            <person name="Mandl M."/>
            <person name="Kucera J."/>
            <person name="Quatrini R."/>
        </authorList>
    </citation>
    <scope>NUCLEOTIDE SEQUENCE [LARGE SCALE GENOMIC DNA]</scope>
    <source>
        <strain evidence="2 3">CCM 4253</strain>
    </source>
</reference>
<keyword evidence="1" id="KW-1133">Transmembrane helix</keyword>
<dbReference type="AlphaFoldDB" id="A0A2W1K5P3"/>
<dbReference type="Proteomes" id="UP000248886">
    <property type="component" value="Unassembled WGS sequence"/>
</dbReference>
<keyword evidence="1" id="KW-0472">Membrane</keyword>
<feature type="transmembrane region" description="Helical" evidence="1">
    <location>
        <begin position="31"/>
        <end position="48"/>
    </location>
</feature>
<comment type="caution">
    <text evidence="2">The sequence shown here is derived from an EMBL/GenBank/DDBJ whole genome shotgun (WGS) entry which is preliminary data.</text>
</comment>
<evidence type="ECO:0000313" key="2">
    <source>
        <dbReference type="EMBL" id="PZD81810.1"/>
    </source>
</evidence>
<proteinExistence type="predicted"/>
<accession>A0A2W1K5P3</accession>
<dbReference type="EMBL" id="QKQP01000001">
    <property type="protein sequence ID" value="PZD81810.1"/>
    <property type="molecule type" value="Genomic_DNA"/>
</dbReference>
<protein>
    <submittedName>
        <fullName evidence="2">Uncharacterized protein</fullName>
    </submittedName>
</protein>
<name>A0A2W1K5P3_ACIFR</name>
<gene>
    <name evidence="2" type="ORF">DN052_01665</name>
</gene>
<feature type="transmembrane region" description="Helical" evidence="1">
    <location>
        <begin position="68"/>
        <end position="88"/>
    </location>
</feature>